<evidence type="ECO:0000313" key="4">
    <source>
        <dbReference type="Proteomes" id="UP000011116"/>
    </source>
</evidence>
<dbReference type="Gramene" id="HORVU.MOREX.r3.1HG0036330.1">
    <property type="protein sequence ID" value="HORVU.MOREX.r3.1HG0036330.1.CDS1"/>
    <property type="gene ID" value="HORVU.MOREX.r3.1HG0036330"/>
</dbReference>
<feature type="chain" id="PRO_5035276762" description="ATP-dependent DNA helicase" evidence="2">
    <location>
        <begin position="26"/>
        <end position="285"/>
    </location>
</feature>
<sequence>MAYTTLINFPFLIFLTLQKLSCRQAFQPHSPEMDAKEKRRKRDRDRYAQMADEKKQEKLKKLREAYQQKKEKICAQQRQIYANMQPEQKKSRIEHINEMKPNTTSKDSIALENPSYIAIEQEVGTSTFPDHRKHVTLGKRQTLLHRRNEEFMTRQRHVSSKQDVSMTETGEDDTEPLQQPEEMIYGNTLNLYNTRTPNKYVNVCTTNNLLWTDIPSSMFPSIKETDTPTQTFHNDDHNKVALWPDIPPSMFPIIKEVDARIQTLYNDDHGKVINFLYIYIIFLYI</sequence>
<dbReference type="AlphaFoldDB" id="A0A8I6W5D2"/>
<evidence type="ECO:0000313" key="3">
    <source>
        <dbReference type="EnsemblPlants" id="HORVU.MOREX.r3.1HG0036330.1.CDS1"/>
    </source>
</evidence>
<organism evidence="3 4">
    <name type="scientific">Hordeum vulgare subsp. vulgare</name>
    <name type="common">Domesticated barley</name>
    <dbReference type="NCBI Taxonomy" id="112509"/>
    <lineage>
        <taxon>Eukaryota</taxon>
        <taxon>Viridiplantae</taxon>
        <taxon>Streptophyta</taxon>
        <taxon>Embryophyta</taxon>
        <taxon>Tracheophyta</taxon>
        <taxon>Spermatophyta</taxon>
        <taxon>Magnoliopsida</taxon>
        <taxon>Liliopsida</taxon>
        <taxon>Poales</taxon>
        <taxon>Poaceae</taxon>
        <taxon>BOP clade</taxon>
        <taxon>Pooideae</taxon>
        <taxon>Triticodae</taxon>
        <taxon>Triticeae</taxon>
        <taxon>Hordeinae</taxon>
        <taxon>Hordeum</taxon>
    </lineage>
</organism>
<feature type="region of interest" description="Disordered" evidence="1">
    <location>
        <begin position="152"/>
        <end position="176"/>
    </location>
</feature>
<keyword evidence="2" id="KW-0732">Signal</keyword>
<evidence type="ECO:0008006" key="5">
    <source>
        <dbReference type="Google" id="ProtNLM"/>
    </source>
</evidence>
<evidence type="ECO:0000256" key="2">
    <source>
        <dbReference type="SAM" id="SignalP"/>
    </source>
</evidence>
<reference evidence="4" key="1">
    <citation type="journal article" date="2012" name="Nature">
        <title>A physical, genetic and functional sequence assembly of the barley genome.</title>
        <authorList>
            <consortium name="The International Barley Genome Sequencing Consortium"/>
            <person name="Mayer K.F."/>
            <person name="Waugh R."/>
            <person name="Brown J.W."/>
            <person name="Schulman A."/>
            <person name="Langridge P."/>
            <person name="Platzer M."/>
            <person name="Fincher G.B."/>
            <person name="Muehlbauer G.J."/>
            <person name="Sato K."/>
            <person name="Close T.J."/>
            <person name="Wise R.P."/>
            <person name="Stein N."/>
        </authorList>
    </citation>
    <scope>NUCLEOTIDE SEQUENCE [LARGE SCALE GENOMIC DNA]</scope>
    <source>
        <strain evidence="4">cv. Morex</strain>
    </source>
</reference>
<dbReference type="EnsemblPlants" id="HORVU.MOREX.r3.1HG0036330.1">
    <property type="protein sequence ID" value="HORVU.MOREX.r3.1HG0036330.1.CDS1"/>
    <property type="gene ID" value="HORVU.MOREX.r3.1HG0036330"/>
</dbReference>
<keyword evidence="4" id="KW-1185">Reference proteome</keyword>
<protein>
    <recommendedName>
        <fullName evidence="5">ATP-dependent DNA helicase</fullName>
    </recommendedName>
</protein>
<reference evidence="3" key="2">
    <citation type="submission" date="2020-10" db="EMBL/GenBank/DDBJ databases">
        <authorList>
            <person name="Scholz U."/>
            <person name="Mascher M."/>
            <person name="Fiebig A."/>
        </authorList>
    </citation>
    <scope>NUCLEOTIDE SEQUENCE [LARGE SCALE GENOMIC DNA]</scope>
    <source>
        <strain evidence="3">cv. Morex</strain>
    </source>
</reference>
<evidence type="ECO:0000256" key="1">
    <source>
        <dbReference type="SAM" id="MobiDB-lite"/>
    </source>
</evidence>
<feature type="signal peptide" evidence="2">
    <location>
        <begin position="1"/>
        <end position="25"/>
    </location>
</feature>
<name>A0A8I6W5D2_HORVV</name>
<proteinExistence type="predicted"/>
<dbReference type="Proteomes" id="UP000011116">
    <property type="component" value="Chromosome 1H"/>
</dbReference>
<accession>A0A8I6W5D2</accession>
<feature type="compositionally biased region" description="Basic and acidic residues" evidence="1">
    <location>
        <begin position="44"/>
        <end position="56"/>
    </location>
</feature>
<dbReference type="Gramene" id="HORVU.MOREX.r2.1HG0028130.1">
    <property type="protein sequence ID" value="HORVU.MOREX.r2.1HG0028130.1.CDS.1"/>
    <property type="gene ID" value="HORVU.MOREX.r2.1HG0028130"/>
</dbReference>
<reference evidence="3" key="3">
    <citation type="submission" date="2022-01" db="UniProtKB">
        <authorList>
            <consortium name="EnsemblPlants"/>
        </authorList>
    </citation>
    <scope>IDENTIFICATION</scope>
    <source>
        <strain evidence="3">subsp. vulgare</strain>
    </source>
</reference>
<feature type="region of interest" description="Disordered" evidence="1">
    <location>
        <begin position="28"/>
        <end position="56"/>
    </location>
</feature>